<dbReference type="Proteomes" id="UP000277204">
    <property type="component" value="Unassembled WGS sequence"/>
</dbReference>
<sequence>MDSVRIDRVQTKSQHYGLLWINQLNKIHHSTSTSLTTKKAFDSVDRTTLWMLLRHHGVLE</sequence>
<organism evidence="1 2">
    <name type="scientific">Schistosoma margrebowiei</name>
    <dbReference type="NCBI Taxonomy" id="48269"/>
    <lineage>
        <taxon>Eukaryota</taxon>
        <taxon>Metazoa</taxon>
        <taxon>Spiralia</taxon>
        <taxon>Lophotrochozoa</taxon>
        <taxon>Platyhelminthes</taxon>
        <taxon>Trematoda</taxon>
        <taxon>Digenea</taxon>
        <taxon>Strigeidida</taxon>
        <taxon>Schistosomatoidea</taxon>
        <taxon>Schistosomatidae</taxon>
        <taxon>Schistosoma</taxon>
    </lineage>
</organism>
<evidence type="ECO:0000313" key="1">
    <source>
        <dbReference type="EMBL" id="VDP50673.1"/>
    </source>
</evidence>
<evidence type="ECO:0000313" key="2">
    <source>
        <dbReference type="Proteomes" id="UP000277204"/>
    </source>
</evidence>
<accession>A0A3P8HXE0</accession>
<protein>
    <submittedName>
        <fullName evidence="1">Uncharacterized protein</fullName>
    </submittedName>
</protein>
<dbReference type="AlphaFoldDB" id="A0A3P8HXE0"/>
<keyword evidence="2" id="KW-1185">Reference proteome</keyword>
<dbReference type="EMBL" id="UZAI01020288">
    <property type="protein sequence ID" value="VDP50673.1"/>
    <property type="molecule type" value="Genomic_DNA"/>
</dbReference>
<gene>
    <name evidence="1" type="ORF">SMRZ_LOCUS24288</name>
</gene>
<proteinExistence type="predicted"/>
<reference evidence="1 2" key="1">
    <citation type="submission" date="2018-11" db="EMBL/GenBank/DDBJ databases">
        <authorList>
            <consortium name="Pathogen Informatics"/>
        </authorList>
    </citation>
    <scope>NUCLEOTIDE SEQUENCE [LARGE SCALE GENOMIC DNA]</scope>
    <source>
        <strain evidence="1 2">Zambia</strain>
    </source>
</reference>
<name>A0A3P8HXE0_9TREM</name>